<keyword evidence="5" id="KW-0349">Heme</keyword>
<dbReference type="InterPro" id="IPR011577">
    <property type="entry name" value="Cyt_b561_bac/Ni-Hgenase"/>
</dbReference>
<accession>A0A1V2H349</accession>
<dbReference type="InterPro" id="IPR052168">
    <property type="entry name" value="Cytochrome_b561_oxidase"/>
</dbReference>
<evidence type="ECO:0000256" key="11">
    <source>
        <dbReference type="ARBA" id="ARBA00023136"/>
    </source>
</evidence>
<keyword evidence="4" id="KW-1003">Cell membrane</keyword>
<protein>
    <recommendedName>
        <fullName evidence="14">Cytochrome b561 bacterial/Ni-hydrogenase domain-containing protein</fullName>
    </recommendedName>
</protein>
<dbReference type="InterPro" id="IPR016174">
    <property type="entry name" value="Di-haem_cyt_TM"/>
</dbReference>
<dbReference type="GO" id="GO:0020037">
    <property type="term" value="F:heme binding"/>
    <property type="evidence" value="ECO:0007669"/>
    <property type="project" value="TreeGrafter"/>
</dbReference>
<evidence type="ECO:0000256" key="12">
    <source>
        <dbReference type="ARBA" id="ARBA00037975"/>
    </source>
</evidence>
<dbReference type="GO" id="GO:0022904">
    <property type="term" value="P:respiratory electron transport chain"/>
    <property type="evidence" value="ECO:0007669"/>
    <property type="project" value="InterPro"/>
</dbReference>
<evidence type="ECO:0000256" key="5">
    <source>
        <dbReference type="ARBA" id="ARBA00022617"/>
    </source>
</evidence>
<dbReference type="PANTHER" id="PTHR30529:SF1">
    <property type="entry name" value="CYTOCHROME B561 HOMOLOG 2"/>
    <property type="match status" value="1"/>
</dbReference>
<evidence type="ECO:0000256" key="3">
    <source>
        <dbReference type="ARBA" id="ARBA00022448"/>
    </source>
</evidence>
<evidence type="ECO:0000256" key="4">
    <source>
        <dbReference type="ARBA" id="ARBA00022475"/>
    </source>
</evidence>
<feature type="transmembrane region" description="Helical" evidence="13">
    <location>
        <begin position="146"/>
        <end position="167"/>
    </location>
</feature>
<dbReference type="EMBL" id="MLCO01000106">
    <property type="protein sequence ID" value="ONG53249.1"/>
    <property type="molecule type" value="Genomic_DNA"/>
</dbReference>
<evidence type="ECO:0000256" key="13">
    <source>
        <dbReference type="SAM" id="Phobius"/>
    </source>
</evidence>
<dbReference type="PANTHER" id="PTHR30529">
    <property type="entry name" value="CYTOCHROME B561"/>
    <property type="match status" value="1"/>
</dbReference>
<evidence type="ECO:0000256" key="6">
    <source>
        <dbReference type="ARBA" id="ARBA00022692"/>
    </source>
</evidence>
<evidence type="ECO:0000259" key="14">
    <source>
        <dbReference type="Pfam" id="PF01292"/>
    </source>
</evidence>
<organism evidence="15 16">
    <name type="scientific">Teichococcus deserti</name>
    <dbReference type="NCBI Taxonomy" id="1817963"/>
    <lineage>
        <taxon>Bacteria</taxon>
        <taxon>Pseudomonadati</taxon>
        <taxon>Pseudomonadota</taxon>
        <taxon>Alphaproteobacteria</taxon>
        <taxon>Acetobacterales</taxon>
        <taxon>Roseomonadaceae</taxon>
        <taxon>Roseomonas</taxon>
    </lineage>
</organism>
<evidence type="ECO:0000256" key="8">
    <source>
        <dbReference type="ARBA" id="ARBA00022982"/>
    </source>
</evidence>
<reference evidence="15 16" key="1">
    <citation type="submission" date="2016-10" db="EMBL/GenBank/DDBJ databases">
        <title>Draft Genome sequence of Roseomonas sp. strain M3.</title>
        <authorList>
            <person name="Subhash Y."/>
            <person name="Lee S."/>
        </authorList>
    </citation>
    <scope>NUCLEOTIDE SEQUENCE [LARGE SCALE GENOMIC DNA]</scope>
    <source>
        <strain evidence="15 16">M3</strain>
    </source>
</reference>
<proteinExistence type="inferred from homology"/>
<feature type="transmembrane region" description="Helical" evidence="13">
    <location>
        <begin position="51"/>
        <end position="69"/>
    </location>
</feature>
<evidence type="ECO:0000256" key="1">
    <source>
        <dbReference type="ARBA" id="ARBA00001970"/>
    </source>
</evidence>
<dbReference type="GO" id="GO:0005886">
    <property type="term" value="C:plasma membrane"/>
    <property type="evidence" value="ECO:0007669"/>
    <property type="project" value="UniProtKB-SubCell"/>
</dbReference>
<evidence type="ECO:0000313" key="15">
    <source>
        <dbReference type="EMBL" id="ONG53249.1"/>
    </source>
</evidence>
<keyword evidence="3" id="KW-0813">Transport</keyword>
<comment type="cofactor">
    <cofactor evidence="1">
        <name>heme b</name>
        <dbReference type="ChEBI" id="CHEBI:60344"/>
    </cofactor>
</comment>
<comment type="subcellular location">
    <subcellularLocation>
        <location evidence="2">Cell membrane</location>
        <topology evidence="2">Multi-pass membrane protein</topology>
    </subcellularLocation>
</comment>
<feature type="domain" description="Cytochrome b561 bacterial/Ni-hydrogenase" evidence="14">
    <location>
        <begin position="6"/>
        <end position="179"/>
    </location>
</feature>
<keyword evidence="6 13" id="KW-0812">Transmembrane</keyword>
<keyword evidence="7" id="KW-0479">Metal-binding</keyword>
<dbReference type="Pfam" id="PF01292">
    <property type="entry name" value="Ni_hydr_CYTB"/>
    <property type="match status" value="1"/>
</dbReference>
<evidence type="ECO:0000256" key="2">
    <source>
        <dbReference type="ARBA" id="ARBA00004651"/>
    </source>
</evidence>
<evidence type="ECO:0000313" key="16">
    <source>
        <dbReference type="Proteomes" id="UP000188879"/>
    </source>
</evidence>
<dbReference type="Proteomes" id="UP000188879">
    <property type="component" value="Unassembled WGS sequence"/>
</dbReference>
<keyword evidence="11 13" id="KW-0472">Membrane</keyword>
<evidence type="ECO:0000256" key="7">
    <source>
        <dbReference type="ARBA" id="ARBA00022723"/>
    </source>
</evidence>
<evidence type="ECO:0000256" key="9">
    <source>
        <dbReference type="ARBA" id="ARBA00022989"/>
    </source>
</evidence>
<dbReference type="GO" id="GO:0046872">
    <property type="term" value="F:metal ion binding"/>
    <property type="evidence" value="ECO:0007669"/>
    <property type="project" value="UniProtKB-KW"/>
</dbReference>
<comment type="caution">
    <text evidence="15">The sequence shown here is derived from an EMBL/GenBank/DDBJ whole genome shotgun (WGS) entry which is preliminary data.</text>
</comment>
<feature type="transmembrane region" description="Helical" evidence="13">
    <location>
        <begin position="16"/>
        <end position="39"/>
    </location>
</feature>
<sequence>MPPEGWSRAQRRLHGAIAVLVLAALAMAPVMVGLGYSQLLLKFLLYQAHKSVGLLVLLLAAALLALHAARGRPSPDPDLPAWQRLTARAMHAALFALLLAMPVLGYLTAASAPIAIPTFFFGLVPVPHLLAPDAARFAWLRGLHEWAGWSLALLLAGHAGMAIRHHLQGRATLRRMWRG</sequence>
<keyword evidence="8" id="KW-0249">Electron transport</keyword>
<comment type="similarity">
    <text evidence="12">Belongs to the cytochrome b561 family.</text>
</comment>
<gene>
    <name evidence="15" type="ORF">BKE38_12765</name>
</gene>
<feature type="transmembrane region" description="Helical" evidence="13">
    <location>
        <begin position="89"/>
        <end position="107"/>
    </location>
</feature>
<evidence type="ECO:0000256" key="10">
    <source>
        <dbReference type="ARBA" id="ARBA00023004"/>
    </source>
</evidence>
<dbReference type="RefSeq" id="WP_076957740.1">
    <property type="nucleotide sequence ID" value="NZ_MLCO01000106.1"/>
</dbReference>
<dbReference type="OrthoDB" id="1247465at2"/>
<name>A0A1V2H349_9PROT</name>
<keyword evidence="16" id="KW-1185">Reference proteome</keyword>
<dbReference type="SUPFAM" id="SSF81342">
    <property type="entry name" value="Transmembrane di-heme cytochromes"/>
    <property type="match status" value="1"/>
</dbReference>
<keyword evidence="9 13" id="KW-1133">Transmembrane helix</keyword>
<dbReference type="GO" id="GO:0009055">
    <property type="term" value="F:electron transfer activity"/>
    <property type="evidence" value="ECO:0007669"/>
    <property type="project" value="InterPro"/>
</dbReference>
<dbReference type="AlphaFoldDB" id="A0A1V2H349"/>
<keyword evidence="10" id="KW-0408">Iron</keyword>